<keyword evidence="10" id="KW-0325">Glycoprotein</keyword>
<keyword evidence="7" id="KW-0378">Hydrolase</keyword>
<dbReference type="CDD" id="cd01337">
    <property type="entry name" value="MDH_glyoxysomal_mitochondrial"/>
    <property type="match status" value="1"/>
</dbReference>
<comment type="subunit">
    <text evidence="3">Homodimer.</text>
</comment>
<dbReference type="FunFam" id="3.90.110.10:FF:000001">
    <property type="entry name" value="Malate dehydrogenase"/>
    <property type="match status" value="1"/>
</dbReference>
<dbReference type="InterPro" id="IPR022383">
    <property type="entry name" value="Lactate/malate_DH_C"/>
</dbReference>
<dbReference type="SUPFAM" id="SSF52266">
    <property type="entry name" value="SGNH hydrolase"/>
    <property type="match status" value="2"/>
</dbReference>
<feature type="domain" description="Lactate/malate dehydrogenase C-terminal" evidence="14">
    <location>
        <begin position="224"/>
        <end position="386"/>
    </location>
</feature>
<evidence type="ECO:0000256" key="2">
    <source>
        <dbReference type="ARBA" id="ARBA00008824"/>
    </source>
</evidence>
<keyword evidence="6" id="KW-0732">Signal</keyword>
<comment type="similarity">
    <text evidence="1">Belongs to the 'GDSL' lipolytic enzyme family.</text>
</comment>
<dbReference type="EC" id="1.1.1.37" evidence="4"/>
<dbReference type="CDD" id="cd01837">
    <property type="entry name" value="SGNH_plant_lipase_like"/>
    <property type="match status" value="3"/>
</dbReference>
<dbReference type="EMBL" id="CP144748">
    <property type="protein sequence ID" value="WVZ69459.1"/>
    <property type="molecule type" value="Genomic_DNA"/>
</dbReference>
<dbReference type="GO" id="GO:0030060">
    <property type="term" value="F:L-malate dehydrogenase (NAD+) activity"/>
    <property type="evidence" value="ECO:0007669"/>
    <property type="project" value="UniProtKB-EC"/>
</dbReference>
<evidence type="ECO:0000259" key="14">
    <source>
        <dbReference type="Pfam" id="PF02866"/>
    </source>
</evidence>
<dbReference type="FunFam" id="3.40.50.1110:FF:000003">
    <property type="entry name" value="GDSL esterase/lipase APG"/>
    <property type="match status" value="1"/>
</dbReference>
<comment type="catalytic activity">
    <reaction evidence="11">
        <text>(S)-malate + NAD(+) = oxaloacetate + NADH + H(+)</text>
        <dbReference type="Rhea" id="RHEA:21432"/>
        <dbReference type="ChEBI" id="CHEBI:15378"/>
        <dbReference type="ChEBI" id="CHEBI:15589"/>
        <dbReference type="ChEBI" id="CHEBI:16452"/>
        <dbReference type="ChEBI" id="CHEBI:57540"/>
        <dbReference type="ChEBI" id="CHEBI:57945"/>
        <dbReference type="EC" id="1.1.1.37"/>
    </reaction>
</comment>
<organism evidence="15 16">
    <name type="scientific">Paspalum notatum var. saurae</name>
    <dbReference type="NCBI Taxonomy" id="547442"/>
    <lineage>
        <taxon>Eukaryota</taxon>
        <taxon>Viridiplantae</taxon>
        <taxon>Streptophyta</taxon>
        <taxon>Embryophyta</taxon>
        <taxon>Tracheophyta</taxon>
        <taxon>Spermatophyta</taxon>
        <taxon>Magnoliopsida</taxon>
        <taxon>Liliopsida</taxon>
        <taxon>Poales</taxon>
        <taxon>Poaceae</taxon>
        <taxon>PACMAD clade</taxon>
        <taxon>Panicoideae</taxon>
        <taxon>Andropogonodae</taxon>
        <taxon>Paspaleae</taxon>
        <taxon>Paspalinae</taxon>
        <taxon>Paspalum</taxon>
    </lineage>
</organism>
<evidence type="ECO:0000313" key="15">
    <source>
        <dbReference type="EMBL" id="WVZ69459.1"/>
    </source>
</evidence>
<reference evidence="15 16" key="1">
    <citation type="submission" date="2024-02" db="EMBL/GenBank/DDBJ databases">
        <title>High-quality chromosome-scale genome assembly of Pensacola bahiagrass (Paspalum notatum Flugge var. saurae).</title>
        <authorList>
            <person name="Vega J.M."/>
            <person name="Podio M."/>
            <person name="Orjuela J."/>
            <person name="Siena L.A."/>
            <person name="Pessino S.C."/>
            <person name="Combes M.C."/>
            <person name="Mariac C."/>
            <person name="Albertini E."/>
            <person name="Pupilli F."/>
            <person name="Ortiz J.P.A."/>
            <person name="Leblanc O."/>
        </authorList>
    </citation>
    <scope>NUCLEOTIDE SEQUENCE [LARGE SCALE GENOMIC DNA]</scope>
    <source>
        <strain evidence="15">R1</strain>
        <tissue evidence="15">Leaf</tissue>
    </source>
</reference>
<accession>A0AAQ3TCQ8</accession>
<evidence type="ECO:0000256" key="10">
    <source>
        <dbReference type="ARBA" id="ARBA00023180"/>
    </source>
</evidence>
<feature type="domain" description="Lactate/malate dehydrogenase N-terminal" evidence="13">
    <location>
        <begin position="80"/>
        <end position="222"/>
    </location>
</feature>
<evidence type="ECO:0000256" key="4">
    <source>
        <dbReference type="ARBA" id="ARBA00012995"/>
    </source>
</evidence>
<feature type="region of interest" description="Disordered" evidence="12">
    <location>
        <begin position="382"/>
        <end position="401"/>
    </location>
</feature>
<dbReference type="PANTHER" id="PTHR22835">
    <property type="entry name" value="ZINC FINGER FYVE DOMAIN CONTAINING PROTEIN"/>
    <property type="match status" value="1"/>
</dbReference>
<evidence type="ECO:0000313" key="16">
    <source>
        <dbReference type="Proteomes" id="UP001341281"/>
    </source>
</evidence>
<comment type="similarity">
    <text evidence="2">Belongs to the LDH/MDH superfamily. MDH type 1 family.</text>
</comment>
<dbReference type="PANTHER" id="PTHR22835:SF663">
    <property type="entry name" value="LIPASE-LIKE"/>
    <property type="match status" value="1"/>
</dbReference>
<dbReference type="InterPro" id="IPR036291">
    <property type="entry name" value="NAD(P)-bd_dom_sf"/>
</dbReference>
<dbReference type="InterPro" id="IPR001252">
    <property type="entry name" value="Malate_DH_AS"/>
</dbReference>
<keyword evidence="5" id="KW-0816">Tricarboxylic acid cycle</keyword>
<dbReference type="GO" id="GO:0006108">
    <property type="term" value="P:malate metabolic process"/>
    <property type="evidence" value="ECO:0007669"/>
    <property type="project" value="InterPro"/>
</dbReference>
<dbReference type="GO" id="GO:0016788">
    <property type="term" value="F:hydrolase activity, acting on ester bonds"/>
    <property type="evidence" value="ECO:0007669"/>
    <property type="project" value="InterPro"/>
</dbReference>
<proteinExistence type="inferred from homology"/>
<dbReference type="InterPro" id="IPR001087">
    <property type="entry name" value="GDSL"/>
</dbReference>
<dbReference type="Gene3D" id="3.40.50.1110">
    <property type="entry name" value="SGNH hydrolase"/>
    <property type="match status" value="3"/>
</dbReference>
<evidence type="ECO:0000256" key="11">
    <source>
        <dbReference type="ARBA" id="ARBA00048313"/>
    </source>
</evidence>
<name>A0AAQ3TCQ8_PASNO</name>
<evidence type="ECO:0000256" key="7">
    <source>
        <dbReference type="ARBA" id="ARBA00022801"/>
    </source>
</evidence>
<dbReference type="Pfam" id="PF00056">
    <property type="entry name" value="Ldh_1_N"/>
    <property type="match status" value="1"/>
</dbReference>
<evidence type="ECO:0000256" key="1">
    <source>
        <dbReference type="ARBA" id="ARBA00008668"/>
    </source>
</evidence>
<dbReference type="PROSITE" id="PS00068">
    <property type="entry name" value="MDH"/>
    <property type="match status" value="1"/>
</dbReference>
<feature type="region of interest" description="Disordered" evidence="12">
    <location>
        <begin position="1"/>
        <end position="77"/>
    </location>
</feature>
<dbReference type="SUPFAM" id="SSF51735">
    <property type="entry name" value="NAD(P)-binding Rossmann-fold domains"/>
    <property type="match status" value="1"/>
</dbReference>
<dbReference type="Pfam" id="PF00657">
    <property type="entry name" value="Lipase_GDSL"/>
    <property type="match status" value="3"/>
</dbReference>
<keyword evidence="8" id="KW-0560">Oxidoreductase</keyword>
<keyword evidence="16" id="KW-1185">Reference proteome</keyword>
<dbReference type="Pfam" id="PF02866">
    <property type="entry name" value="Ldh_1_C"/>
    <property type="match status" value="1"/>
</dbReference>
<protein>
    <recommendedName>
        <fullName evidence="4">malate dehydrogenase</fullName>
        <ecNumber evidence="4">1.1.1.37</ecNumber>
    </recommendedName>
</protein>
<dbReference type="NCBIfam" id="TIGR01772">
    <property type="entry name" value="MDH_euk_gproteo"/>
    <property type="match status" value="1"/>
</dbReference>
<evidence type="ECO:0000256" key="8">
    <source>
        <dbReference type="ARBA" id="ARBA00023002"/>
    </source>
</evidence>
<dbReference type="Gene3D" id="3.90.110.10">
    <property type="entry name" value="Lactate dehydrogenase/glycoside hydrolase, family 4, C-terminal"/>
    <property type="match status" value="1"/>
</dbReference>
<dbReference type="InterPro" id="IPR035669">
    <property type="entry name" value="SGNH_plant_lipase-like"/>
</dbReference>
<dbReference type="InterPro" id="IPR010097">
    <property type="entry name" value="Malate_DH_type1"/>
</dbReference>
<dbReference type="GO" id="GO:0006099">
    <property type="term" value="P:tricarboxylic acid cycle"/>
    <property type="evidence" value="ECO:0007669"/>
    <property type="project" value="UniProtKB-KW"/>
</dbReference>
<sequence>MPKALRSALNSARESRSIPAPSHRGLVSPFRLRSPIPDLTRRRRQDPNRNSTMRPSLMRSASQLLRRRSYSSTSGQPERKVAILGAAGGIGQPLALLMKLNPLVSSLSLYDIAGTPGVAADVSHINSPALVKGFMGEDQLGEALEGSDVVIIPAGVPRKPGMTRDDLFNINAGIVKNLSAAIAKYCPNALVNMISNPVNSTVPIAAEVFKKAGTYDEKRLFGVTTLDVVRAKTFYAEKANVPVTDVNVPVVGGHAGITILPLFSQATPATNALSDEDIKALTKRTQDGGTEVVEAKAGKGSATLSMAYAGAVFADACLKGLNGVPDIIECSFVQSTVTELPFFASKVRLGKNGVEEVLGLGDLSDFEKEGLEKLKGELKSSIEKAVPRPTSPEDAMASSASGRGGRGRLLLPVAVAVAALVGSAQASACCYPRVFSFGDSLADTGNHRFFYSNDTDPVLRLPYGETYFHRATGRFSDGRIILDFIAAAVGLPFVRPYLSGRRAEEFERGANFAVGGATALAPGFFRDRGFDVGDVVHLDMEMNWFRDMLDLLCPGGDLAGCSDMMNRSLFLVGEIGGNDYNLPLLSRAPFENVITFVPFVVAKVASTITELIGLGAKTLVVPGNLPIGCIPSYLFAFQSDENEDYEPETGCIRWLNEFARYHNKLLIEELEKLRKLHPGVTISYADYYGAAMEVFVSPEQYGIEYPLMACCGAGEPYGASPNVRCGLGAYKLCPNPEKYGSWDGLHPSEAVYRAIAMGLLRGSYTEPPIATTANSCIQLSEPSIPDHTCSRPLPELSGSSAMASSAAARGGRGLLLPPVAVAVAVLLLVLDGAAGCFPRIFSFGDSLADTGNYAFAYPNNSGEASLWPPYGETFFHHPTGRCSNGRLIVDFIADALGLPFVRPYMSGRIAEDFACGANFAVGGATALGPDFFRARGFDGFSNQVHLDMEMKWFRDLLHLLCPANLTDCSDMMNQSLFLVGEIGGNDYNIPLLSSFPFEKIRTFTPSVVAKISSAVTELIQLGAKNLVVPGNLPIGCIPRYLMVFKSDKEEDYEPQTGCLRWMNEFSQYHNKLLIKELKKLRKIHTGVTIIYADYYGAAMEIFLSPEQYGIENPLVACCGGGPYGVSPTTMCGYGEYELCDNPEKYGSWDGYHPSEAAYKVIATGLLLGPYTWPSIASTTISFLLRPPRGRGDQLAEKEAMASSCSGRGGSRLIFSAAAAAAAVVVMILVGAEPAVGCYPRVFSFGDSLTDTGNFGFYYGNSSGEPALRPPYGETFFSRPTGRFSNGRLVVDFIADTMGLPFVRPYLSGRRAADFACGANFAVGGATALGPDFFRARGFNIGDGRVHLDLEMKWFRDLLDLLCPDGRSGCSDIMNQSLFLVGEIGGNDYNLPLLSRVPIEKIRSFTPSVVAKISSTITELIELGGKTLVVPGNLPIGCVPKYLLIFKSDNKEDYEPETGCLRWMNEFSEYHNKLLLEELEKLRKLHPGVTIIYADYYGAAMEIFLSPERFGIEEPLVACCGGEGSYGVSLAATCGYGDYKVCDNPDKYGSWDGFHPSEAAYKGIAMGLLRGTYTQPSIASTTSSCPRLTELGSSVEYKLDTVKRGRPLSNTEKKRKKEKAPIVCSSWLTAEMNRTTWRTTTSTGASAGSMISRSSTTKHCIACRGHRLRVQHRDVRLIYTDYYGTTMEFVNKPHKFGINDPLVACGGGPAATTGTTPTNATTERLGYGAIRVASPARTVCTHDGEGVRGHLPRGAQWGIMDRGKYSVKIQGPSGEHAEREE</sequence>
<dbReference type="FunFam" id="3.40.50.720:FF:000013">
    <property type="entry name" value="Malate dehydrogenase"/>
    <property type="match status" value="1"/>
</dbReference>
<keyword evidence="9" id="KW-0520">NAD</keyword>
<evidence type="ECO:0000256" key="9">
    <source>
        <dbReference type="ARBA" id="ARBA00023027"/>
    </source>
</evidence>
<gene>
    <name evidence="15" type="ORF">U9M48_018240</name>
</gene>
<dbReference type="InterPro" id="IPR001236">
    <property type="entry name" value="Lactate/malate_DH_N"/>
</dbReference>
<evidence type="ECO:0000256" key="12">
    <source>
        <dbReference type="SAM" id="MobiDB-lite"/>
    </source>
</evidence>
<evidence type="ECO:0000259" key="13">
    <source>
        <dbReference type="Pfam" id="PF00056"/>
    </source>
</evidence>
<evidence type="ECO:0000256" key="5">
    <source>
        <dbReference type="ARBA" id="ARBA00022532"/>
    </source>
</evidence>
<dbReference type="InterPro" id="IPR036514">
    <property type="entry name" value="SGNH_hydro_sf"/>
</dbReference>
<evidence type="ECO:0000256" key="3">
    <source>
        <dbReference type="ARBA" id="ARBA00011738"/>
    </source>
</evidence>
<dbReference type="InterPro" id="IPR015955">
    <property type="entry name" value="Lactate_DH/Glyco_Ohase_4_C"/>
</dbReference>
<dbReference type="Proteomes" id="UP001341281">
    <property type="component" value="Chromosome 04"/>
</dbReference>
<feature type="compositionally biased region" description="Polar residues" evidence="12">
    <location>
        <begin position="48"/>
        <end position="63"/>
    </location>
</feature>
<dbReference type="Gene3D" id="3.40.50.720">
    <property type="entry name" value="NAD(P)-binding Rossmann-like Domain"/>
    <property type="match status" value="1"/>
</dbReference>
<evidence type="ECO:0000256" key="6">
    <source>
        <dbReference type="ARBA" id="ARBA00022729"/>
    </source>
</evidence>
<dbReference type="SUPFAM" id="SSF56327">
    <property type="entry name" value="LDH C-terminal domain-like"/>
    <property type="match status" value="1"/>
</dbReference>